<gene>
    <name evidence="4" type="ORF">FJY75_08475</name>
</gene>
<name>A0A937XCE2_UNCEI</name>
<evidence type="ECO:0000313" key="5">
    <source>
        <dbReference type="Proteomes" id="UP000748308"/>
    </source>
</evidence>
<dbReference type="AlphaFoldDB" id="A0A937XCE2"/>
<evidence type="ECO:0000256" key="2">
    <source>
        <dbReference type="SAM" id="SignalP"/>
    </source>
</evidence>
<evidence type="ECO:0000256" key="1">
    <source>
        <dbReference type="ARBA" id="ARBA00022729"/>
    </source>
</evidence>
<accession>A0A937XCE2</accession>
<evidence type="ECO:0000313" key="4">
    <source>
        <dbReference type="EMBL" id="MBM3317876.1"/>
    </source>
</evidence>
<dbReference type="EMBL" id="VGIY01000208">
    <property type="protein sequence ID" value="MBM3317876.1"/>
    <property type="molecule type" value="Genomic_DNA"/>
</dbReference>
<feature type="domain" description="Outer membrane protein beta-barrel" evidence="3">
    <location>
        <begin position="12"/>
        <end position="218"/>
    </location>
</feature>
<evidence type="ECO:0000259" key="3">
    <source>
        <dbReference type="Pfam" id="PF13505"/>
    </source>
</evidence>
<dbReference type="Pfam" id="PF13505">
    <property type="entry name" value="OMP_b-brl"/>
    <property type="match status" value="1"/>
</dbReference>
<reference evidence="4" key="1">
    <citation type="submission" date="2019-03" db="EMBL/GenBank/DDBJ databases">
        <title>Lake Tanganyika Metagenome-Assembled Genomes (MAGs).</title>
        <authorList>
            <person name="Tran P."/>
        </authorList>
    </citation>
    <scope>NUCLEOTIDE SEQUENCE</scope>
    <source>
        <strain evidence="4">M_DeepCast_400m_m2_100</strain>
    </source>
</reference>
<dbReference type="SUPFAM" id="SSF56925">
    <property type="entry name" value="OMPA-like"/>
    <property type="match status" value="1"/>
</dbReference>
<protein>
    <submittedName>
        <fullName evidence="4">Outer membrane beta-barrel protein</fullName>
    </submittedName>
</protein>
<comment type="caution">
    <text evidence="4">The sequence shown here is derived from an EMBL/GenBank/DDBJ whole genome shotgun (WGS) entry which is preliminary data.</text>
</comment>
<dbReference type="Proteomes" id="UP000748308">
    <property type="component" value="Unassembled WGS sequence"/>
</dbReference>
<organism evidence="4 5">
    <name type="scientific">Eiseniibacteriota bacterium</name>
    <dbReference type="NCBI Taxonomy" id="2212470"/>
    <lineage>
        <taxon>Bacteria</taxon>
        <taxon>Candidatus Eiseniibacteriota</taxon>
    </lineage>
</organism>
<sequence length="308" mass="34775">MRWAFWLGLWAVVLWMGAAPATAEDPIGRISLGGSGGFSSYLLSDLNSRIANQGNHYLSRERGVEPLQTVSPLKELSPLEFGWTFWADLKVPVPFVDFLFLSGGYGSSSGATEGPDVDDILRIEARQTAFHARLLYVPPFRFQEDTRLFIGGGPLFIRNQEVTASQTNRTNKDAQWTEEITYSGSGTGWQVGLAAEYMIQDHMTLCVDLGYRFANLQYDSWSPDANVKIRVPMTAETEEYDRLHYRESYPGRVFLNWDATIAAAPATDYERLLQFGPNREYLQALTREQLGLDMSGMMLHIGLRFYLL</sequence>
<keyword evidence="1 2" id="KW-0732">Signal</keyword>
<dbReference type="InterPro" id="IPR027385">
    <property type="entry name" value="Beta-barrel_OMP"/>
</dbReference>
<feature type="signal peptide" evidence="2">
    <location>
        <begin position="1"/>
        <end position="23"/>
    </location>
</feature>
<feature type="chain" id="PRO_5037795271" evidence="2">
    <location>
        <begin position="24"/>
        <end position="308"/>
    </location>
</feature>
<proteinExistence type="predicted"/>
<dbReference type="InterPro" id="IPR011250">
    <property type="entry name" value="OMP/PagP_B-barrel"/>
</dbReference>